<dbReference type="Proteomes" id="UP000018211">
    <property type="component" value="Unassembled WGS sequence"/>
</dbReference>
<feature type="signal peptide" evidence="2">
    <location>
        <begin position="1"/>
        <end position="21"/>
    </location>
</feature>
<dbReference type="NCBIfam" id="NF037995">
    <property type="entry name" value="TRAP_S1"/>
    <property type="match status" value="1"/>
</dbReference>
<accession>A0AAV2VW24</accession>
<organism evidence="3 4">
    <name type="scientific">Vibrio nigripulchritudo SOn1</name>
    <dbReference type="NCBI Taxonomy" id="1238450"/>
    <lineage>
        <taxon>Bacteria</taxon>
        <taxon>Pseudomonadati</taxon>
        <taxon>Pseudomonadota</taxon>
        <taxon>Gammaproteobacteria</taxon>
        <taxon>Vibrionales</taxon>
        <taxon>Vibrionaceae</taxon>
        <taxon>Vibrio</taxon>
    </lineage>
</organism>
<dbReference type="InterPro" id="IPR018389">
    <property type="entry name" value="DctP_fam"/>
</dbReference>
<protein>
    <submittedName>
        <fullName evidence="3">TRAP-type C4-dicarboxylate transport system, periplasmic component</fullName>
    </submittedName>
</protein>
<keyword evidence="1 2" id="KW-0732">Signal</keyword>
<evidence type="ECO:0000256" key="1">
    <source>
        <dbReference type="ARBA" id="ARBA00022729"/>
    </source>
</evidence>
<dbReference type="PANTHER" id="PTHR33376">
    <property type="match status" value="1"/>
</dbReference>
<evidence type="ECO:0000313" key="3">
    <source>
        <dbReference type="EMBL" id="CCO48898.1"/>
    </source>
</evidence>
<evidence type="ECO:0000313" key="4">
    <source>
        <dbReference type="Proteomes" id="UP000018211"/>
    </source>
</evidence>
<name>A0AAV2VW24_9VIBR</name>
<reference evidence="3 4" key="1">
    <citation type="journal article" date="2013" name="ISME J.">
        <title>Comparative genomics of pathogenic lineages of Vibrio nigripulchritudo identifies virulence-associated traits.</title>
        <authorList>
            <person name="Goudenege D."/>
            <person name="Labreuche Y."/>
            <person name="Krin E."/>
            <person name="Ansquer D."/>
            <person name="Mangenot S."/>
            <person name="Calteau A."/>
            <person name="Medigue C."/>
            <person name="Mazel D."/>
            <person name="Polz M.F."/>
            <person name="Le Roux F."/>
        </authorList>
    </citation>
    <scope>NUCLEOTIDE SEQUENCE [LARGE SCALE GENOMIC DNA]</scope>
    <source>
        <strain evidence="3 4">SOn1</strain>
    </source>
</reference>
<dbReference type="GO" id="GO:0055085">
    <property type="term" value="P:transmembrane transport"/>
    <property type="evidence" value="ECO:0007669"/>
    <property type="project" value="InterPro"/>
</dbReference>
<feature type="chain" id="PRO_5043449913" evidence="2">
    <location>
        <begin position="22"/>
        <end position="325"/>
    </location>
</feature>
<evidence type="ECO:0000256" key="2">
    <source>
        <dbReference type="SAM" id="SignalP"/>
    </source>
</evidence>
<dbReference type="Pfam" id="PF03480">
    <property type="entry name" value="DctP"/>
    <property type="match status" value="1"/>
</dbReference>
<comment type="caution">
    <text evidence="3">The sequence shown here is derived from an EMBL/GenBank/DDBJ whole genome shotgun (WGS) entry which is preliminary data.</text>
</comment>
<dbReference type="InterPro" id="IPR004682">
    <property type="entry name" value="TRAP_DctP"/>
</dbReference>
<sequence>MERLLKPLIALMMLFSSVVFAADYELKLAHVTSNKEPLHQALEYYAKNVEKRSNGKIKITIHPNGELGTNLEVYEQVKLGLPVIQTADPGYLSDYAPDFGVLNGPYLLNDPKDFKKLLDSSLYQSMKETVKKNGNFEVLAMNWLFGERHIISDKAILSPDDLKGVSMRVPPNVMWIETVKAMGARATQLAWSEVYTGLSSGVVDAAEAPLGSLYAAKLYESKKHVSLTSHFKAFIGLVINADYFANLPKDIQTILAEEAIKAGEFMTELSVNTTDALLDKLRAEGVTVHKNVDANAFQKATAPVYQKFPKWSDGLHAKVREILDN</sequence>
<dbReference type="AlphaFoldDB" id="A0AAV2VW24"/>
<dbReference type="PIRSF" id="PIRSF006470">
    <property type="entry name" value="DctB"/>
    <property type="match status" value="1"/>
</dbReference>
<dbReference type="RefSeq" id="WP_022613222.1">
    <property type="nucleotide sequence ID" value="NZ_LK391965.1"/>
</dbReference>
<proteinExistence type="predicted"/>
<dbReference type="Gene3D" id="3.40.190.170">
    <property type="entry name" value="Bacterial extracellular solute-binding protein, family 7"/>
    <property type="match status" value="1"/>
</dbReference>
<gene>
    <name evidence="3" type="ORF">VIBNISOn1_70004</name>
</gene>
<dbReference type="InterPro" id="IPR038404">
    <property type="entry name" value="TRAP_DctP_sf"/>
</dbReference>
<dbReference type="GO" id="GO:0030288">
    <property type="term" value="C:outer membrane-bounded periplasmic space"/>
    <property type="evidence" value="ECO:0007669"/>
    <property type="project" value="InterPro"/>
</dbReference>
<dbReference type="PANTHER" id="PTHR33376:SF3">
    <property type="entry name" value="C4-DICARBOXYLATE-BINDING PROTEIN"/>
    <property type="match status" value="1"/>
</dbReference>
<dbReference type="EMBL" id="CAOF01000164">
    <property type="protein sequence ID" value="CCO48898.1"/>
    <property type="molecule type" value="Genomic_DNA"/>
</dbReference>
<dbReference type="NCBIfam" id="TIGR00787">
    <property type="entry name" value="dctP"/>
    <property type="match status" value="1"/>
</dbReference>
<dbReference type="CDD" id="cd13669">
    <property type="entry name" value="PBP2_TRAP_TM0322_like"/>
    <property type="match status" value="1"/>
</dbReference>